<protein>
    <submittedName>
        <fullName evidence="2">Uncharacterized protein</fullName>
    </submittedName>
</protein>
<dbReference type="EMBL" id="CAJNOQ010015630">
    <property type="protein sequence ID" value="CAF1365319.1"/>
    <property type="molecule type" value="Genomic_DNA"/>
</dbReference>
<gene>
    <name evidence="2" type="ORF">GPM918_LOCUS31587</name>
    <name evidence="3" type="ORF">SRO942_LOCUS32236</name>
</gene>
<keyword evidence="4" id="KW-1185">Reference proteome</keyword>
<reference evidence="2" key="1">
    <citation type="submission" date="2021-02" db="EMBL/GenBank/DDBJ databases">
        <authorList>
            <person name="Nowell W R."/>
        </authorList>
    </citation>
    <scope>NUCLEOTIDE SEQUENCE</scope>
</reference>
<evidence type="ECO:0000313" key="3">
    <source>
        <dbReference type="EMBL" id="CAF4247160.1"/>
    </source>
</evidence>
<dbReference type="OrthoDB" id="1607513at2759"/>
<dbReference type="Proteomes" id="UP000663829">
    <property type="component" value="Unassembled WGS sequence"/>
</dbReference>
<comment type="caution">
    <text evidence="2">The sequence shown here is derived from an EMBL/GenBank/DDBJ whole genome shotgun (WGS) entry which is preliminary data.</text>
</comment>
<organism evidence="2 4">
    <name type="scientific">Didymodactylos carnosus</name>
    <dbReference type="NCBI Taxonomy" id="1234261"/>
    <lineage>
        <taxon>Eukaryota</taxon>
        <taxon>Metazoa</taxon>
        <taxon>Spiralia</taxon>
        <taxon>Gnathifera</taxon>
        <taxon>Rotifera</taxon>
        <taxon>Eurotatoria</taxon>
        <taxon>Bdelloidea</taxon>
        <taxon>Philodinida</taxon>
        <taxon>Philodinidae</taxon>
        <taxon>Didymodactylos</taxon>
    </lineage>
</organism>
<sequence length="134" mass="15136">MARANLSSSSIDDDLVIDSPPPATQPINKEQLKLKFKLAVIDDIEDQKGREVKEKTNEIKSLLSKRTDRFTVVAHGVTKPHVAKCLFSLRPVSIVEDSGLRQICSYFYNLGEKNFGRSMDLESLFKLDKQFHAV</sequence>
<dbReference type="AlphaFoldDB" id="A0A815IFL4"/>
<name>A0A815IFL4_9BILA</name>
<evidence type="ECO:0000313" key="2">
    <source>
        <dbReference type="EMBL" id="CAF1365319.1"/>
    </source>
</evidence>
<accession>A0A815IFL4</accession>
<evidence type="ECO:0000256" key="1">
    <source>
        <dbReference type="SAM" id="MobiDB-lite"/>
    </source>
</evidence>
<proteinExistence type="predicted"/>
<dbReference type="EMBL" id="CAJOBC010072414">
    <property type="protein sequence ID" value="CAF4247160.1"/>
    <property type="molecule type" value="Genomic_DNA"/>
</dbReference>
<feature type="region of interest" description="Disordered" evidence="1">
    <location>
        <begin position="1"/>
        <end position="26"/>
    </location>
</feature>
<feature type="compositionally biased region" description="Low complexity" evidence="1">
    <location>
        <begin position="1"/>
        <end position="10"/>
    </location>
</feature>
<evidence type="ECO:0000313" key="4">
    <source>
        <dbReference type="Proteomes" id="UP000663829"/>
    </source>
</evidence>
<dbReference type="Proteomes" id="UP000681722">
    <property type="component" value="Unassembled WGS sequence"/>
</dbReference>